<proteinExistence type="predicted"/>
<reference evidence="2 3" key="1">
    <citation type="journal article" date="2021" name="Int. J. Syst. Evol. Microbiol.">
        <title>Amazonocrinis nigriterrae gen. nov., sp. nov., Atlanticothrix silvestris gen. nov., sp. nov. and Dendronalium phyllosphericum gen. nov., sp. nov., nostocacean cyanobacteria from Brazilian environments.</title>
        <authorList>
            <person name="Alvarenga D.O."/>
            <person name="Andreote A.P.D."/>
            <person name="Branco L.H.Z."/>
            <person name="Delbaje E."/>
            <person name="Cruz R.B."/>
            <person name="Varani A.M."/>
            <person name="Fiore M.F."/>
        </authorList>
    </citation>
    <scope>NUCLEOTIDE SEQUENCE [LARGE SCALE GENOMIC DNA]</scope>
    <source>
        <strain evidence="2 3">CENA67</strain>
    </source>
</reference>
<keyword evidence="3" id="KW-1185">Reference proteome</keyword>
<feature type="domain" description="Helix-turn-helix" evidence="1">
    <location>
        <begin position="10"/>
        <end position="54"/>
    </location>
</feature>
<protein>
    <submittedName>
        <fullName evidence="2">Helix-turn-helix domain-containing protein</fullName>
    </submittedName>
</protein>
<name>A0A8J7HNJ6_9NOST</name>
<evidence type="ECO:0000259" key="1">
    <source>
        <dbReference type="Pfam" id="PF12728"/>
    </source>
</evidence>
<organism evidence="2 3">
    <name type="scientific">Amazonocrinis nigriterrae CENA67</name>
    <dbReference type="NCBI Taxonomy" id="2794033"/>
    <lineage>
        <taxon>Bacteria</taxon>
        <taxon>Bacillati</taxon>
        <taxon>Cyanobacteriota</taxon>
        <taxon>Cyanophyceae</taxon>
        <taxon>Nostocales</taxon>
        <taxon>Nostocaceae</taxon>
        <taxon>Amazonocrinis</taxon>
        <taxon>Amazonocrinis nigriterrae</taxon>
    </lineage>
</organism>
<gene>
    <name evidence="2" type="ORF">I8748_00355</name>
</gene>
<dbReference type="Pfam" id="PF12728">
    <property type="entry name" value="HTH_17"/>
    <property type="match status" value="1"/>
</dbReference>
<dbReference type="InterPro" id="IPR041657">
    <property type="entry name" value="HTH_17"/>
</dbReference>
<accession>A0A8J7HNJ6</accession>
<dbReference type="EMBL" id="JAECZC010000001">
    <property type="protein sequence ID" value="MBH8560673.1"/>
    <property type="molecule type" value="Genomic_DNA"/>
</dbReference>
<evidence type="ECO:0000313" key="2">
    <source>
        <dbReference type="EMBL" id="MBH8560673.1"/>
    </source>
</evidence>
<comment type="caution">
    <text evidence="2">The sequence shown here is derived from an EMBL/GenBank/DDBJ whole genome shotgun (WGS) entry which is preliminary data.</text>
</comment>
<dbReference type="AlphaFoldDB" id="A0A8J7HNJ6"/>
<dbReference type="RefSeq" id="WP_198122739.1">
    <property type="nucleotide sequence ID" value="NZ_JAECZC010000001.1"/>
</dbReference>
<evidence type="ECO:0000313" key="3">
    <source>
        <dbReference type="Proteomes" id="UP000632766"/>
    </source>
</evidence>
<dbReference type="Proteomes" id="UP000632766">
    <property type="component" value="Unassembled WGS sequence"/>
</dbReference>
<sequence length="64" mass="7348">MLKQGISLVQAARFLGVDQSSLYTALQKGQIPTQKRDGRTVVTSGALMEYRARQYSNFQHWRNF</sequence>